<dbReference type="Pfam" id="PF00005">
    <property type="entry name" value="ABC_tran"/>
    <property type="match status" value="1"/>
</dbReference>
<dbReference type="Gene3D" id="3.40.50.300">
    <property type="entry name" value="P-loop containing nucleotide triphosphate hydrolases"/>
    <property type="match status" value="1"/>
</dbReference>
<dbReference type="AlphaFoldDB" id="A0A916YTL6"/>
<feature type="domain" description="ABC transporter" evidence="4">
    <location>
        <begin position="15"/>
        <end position="166"/>
    </location>
</feature>
<dbReference type="GO" id="GO:0016887">
    <property type="term" value="F:ATP hydrolysis activity"/>
    <property type="evidence" value="ECO:0007669"/>
    <property type="project" value="InterPro"/>
</dbReference>
<reference evidence="5" key="2">
    <citation type="submission" date="2020-09" db="EMBL/GenBank/DDBJ databases">
        <authorList>
            <person name="Sun Q."/>
            <person name="Zhou Y."/>
        </authorList>
    </citation>
    <scope>NUCLEOTIDE SEQUENCE</scope>
    <source>
        <strain evidence="5">CGMCC 1.15178</strain>
    </source>
</reference>
<dbReference type="InterPro" id="IPR050319">
    <property type="entry name" value="ABC_transp_ATP-bind"/>
</dbReference>
<sequence>MLQVIELKAAAADQSISFKAEEGTMTGIRGSEGAASVLDCLYRTVIPESGQIWYDSSLYGSLDLTKAAIGKIVKLRIHEMRQLDSLTAMIPQYRFSVLDIVAERLLHLGGSVQQAKKDSQTLLERLRINEQVWHASPAECSNEQRQYIYWARALVARPRLFILQETAANLLDGESKQAILSILQEMALKGTTVIGIFEEAGLWEKAASQMVDTRKPASSNERAVYSFPALTSQ</sequence>
<evidence type="ECO:0000256" key="2">
    <source>
        <dbReference type="ARBA" id="ARBA00022741"/>
    </source>
</evidence>
<dbReference type="InterPro" id="IPR027417">
    <property type="entry name" value="P-loop_NTPase"/>
</dbReference>
<evidence type="ECO:0000313" key="6">
    <source>
        <dbReference type="Proteomes" id="UP000612456"/>
    </source>
</evidence>
<proteinExistence type="predicted"/>
<organism evidence="5 6">
    <name type="scientific">Paenibacillus nasutitermitis</name>
    <dbReference type="NCBI Taxonomy" id="1652958"/>
    <lineage>
        <taxon>Bacteria</taxon>
        <taxon>Bacillati</taxon>
        <taxon>Bacillota</taxon>
        <taxon>Bacilli</taxon>
        <taxon>Bacillales</taxon>
        <taxon>Paenibacillaceae</taxon>
        <taxon>Paenibacillus</taxon>
    </lineage>
</organism>
<dbReference type="PANTHER" id="PTHR43776">
    <property type="entry name" value="TRANSPORT ATP-BINDING PROTEIN"/>
    <property type="match status" value="1"/>
</dbReference>
<dbReference type="SUPFAM" id="SSF52540">
    <property type="entry name" value="P-loop containing nucleoside triphosphate hydrolases"/>
    <property type="match status" value="1"/>
</dbReference>
<keyword evidence="1" id="KW-0813">Transport</keyword>
<keyword evidence="2" id="KW-0547">Nucleotide-binding</keyword>
<reference evidence="5" key="1">
    <citation type="journal article" date="2014" name="Int. J. Syst. Evol. Microbiol.">
        <title>Complete genome sequence of Corynebacterium casei LMG S-19264T (=DSM 44701T), isolated from a smear-ripened cheese.</title>
        <authorList>
            <consortium name="US DOE Joint Genome Institute (JGI-PGF)"/>
            <person name="Walter F."/>
            <person name="Albersmeier A."/>
            <person name="Kalinowski J."/>
            <person name="Ruckert C."/>
        </authorList>
    </citation>
    <scope>NUCLEOTIDE SEQUENCE</scope>
    <source>
        <strain evidence="5">CGMCC 1.15178</strain>
    </source>
</reference>
<dbReference type="Proteomes" id="UP000612456">
    <property type="component" value="Unassembled WGS sequence"/>
</dbReference>
<dbReference type="InterPro" id="IPR003439">
    <property type="entry name" value="ABC_transporter-like_ATP-bd"/>
</dbReference>
<dbReference type="GO" id="GO:0005524">
    <property type="term" value="F:ATP binding"/>
    <property type="evidence" value="ECO:0007669"/>
    <property type="project" value="UniProtKB-KW"/>
</dbReference>
<accession>A0A916YTL6</accession>
<dbReference type="EMBL" id="BMHP01000001">
    <property type="protein sequence ID" value="GGD59543.1"/>
    <property type="molecule type" value="Genomic_DNA"/>
</dbReference>
<evidence type="ECO:0000313" key="5">
    <source>
        <dbReference type="EMBL" id="GGD59543.1"/>
    </source>
</evidence>
<evidence type="ECO:0000256" key="1">
    <source>
        <dbReference type="ARBA" id="ARBA00022448"/>
    </source>
</evidence>
<comment type="caution">
    <text evidence="5">The sequence shown here is derived from an EMBL/GenBank/DDBJ whole genome shotgun (WGS) entry which is preliminary data.</text>
</comment>
<protein>
    <submittedName>
        <fullName evidence="5">ABC transporter</fullName>
    </submittedName>
</protein>
<gene>
    <name evidence="5" type="primary">phnL</name>
    <name evidence="5" type="ORF">GCM10010911_16690</name>
</gene>
<name>A0A916YTL6_9BACL</name>
<keyword evidence="6" id="KW-1185">Reference proteome</keyword>
<evidence type="ECO:0000256" key="3">
    <source>
        <dbReference type="ARBA" id="ARBA00022840"/>
    </source>
</evidence>
<evidence type="ECO:0000259" key="4">
    <source>
        <dbReference type="Pfam" id="PF00005"/>
    </source>
</evidence>
<keyword evidence="3" id="KW-0067">ATP-binding</keyword>